<dbReference type="Pfam" id="PF12790">
    <property type="entry name" value="T6SS-SciN"/>
    <property type="match status" value="1"/>
</dbReference>
<dbReference type="PANTHER" id="PTHR37625">
    <property type="entry name" value="OUTER MEMBRANE LIPOPROTEIN-RELATED"/>
    <property type="match status" value="1"/>
</dbReference>
<dbReference type="Proteomes" id="UP000778523">
    <property type="component" value="Unassembled WGS sequence"/>
</dbReference>
<dbReference type="PANTHER" id="PTHR37625:SF4">
    <property type="entry name" value="OUTER MEMBRANE LIPOPROTEIN"/>
    <property type="match status" value="1"/>
</dbReference>
<dbReference type="InterPro" id="IPR017734">
    <property type="entry name" value="T6SS_SciN"/>
</dbReference>
<keyword evidence="2" id="KW-0449">Lipoprotein</keyword>
<name>A0ABX2IJR0_9RHOO</name>
<keyword evidence="3" id="KW-1185">Reference proteome</keyword>
<protein>
    <submittedName>
        <fullName evidence="2">Type VI secretion system lipoprotein TssJ</fullName>
    </submittedName>
</protein>
<dbReference type="PROSITE" id="PS51257">
    <property type="entry name" value="PROKAR_LIPOPROTEIN"/>
    <property type="match status" value="1"/>
</dbReference>
<reference evidence="2 3" key="1">
    <citation type="submission" date="2020-06" db="EMBL/GenBank/DDBJ databases">
        <title>Draft genome of Uliginosibacterium sp. IMCC34675.</title>
        <authorList>
            <person name="Song J."/>
        </authorList>
    </citation>
    <scope>NUCLEOTIDE SEQUENCE [LARGE SCALE GENOMIC DNA]</scope>
    <source>
        <strain evidence="2 3">IMCC34675</strain>
    </source>
</reference>
<dbReference type="NCBIfam" id="TIGR03352">
    <property type="entry name" value="VI_chp_3"/>
    <property type="match status" value="1"/>
</dbReference>
<gene>
    <name evidence="2" type="primary">tssJ</name>
    <name evidence="2" type="ORF">HJ583_018790</name>
</gene>
<accession>A0ABX2IJR0</accession>
<proteinExistence type="predicted"/>
<dbReference type="EMBL" id="JABCSC020000007">
    <property type="protein sequence ID" value="NSL57079.1"/>
    <property type="molecule type" value="Genomic_DNA"/>
</dbReference>
<dbReference type="InterPro" id="IPR038706">
    <property type="entry name" value="Type_VI_SciN-like_sf"/>
</dbReference>
<keyword evidence="1" id="KW-0732">Signal</keyword>
<feature type="chain" id="PRO_5046561498" evidence="1">
    <location>
        <begin position="27"/>
        <end position="203"/>
    </location>
</feature>
<evidence type="ECO:0000256" key="1">
    <source>
        <dbReference type="SAM" id="SignalP"/>
    </source>
</evidence>
<sequence length="203" mass="21586">MSDDFKKLRICALLLMFLLFQGCASSSATKIKDGALALVGLVPAESLSKAATAPAKPTRVEVFAGRNLNADERQRPMAVVIKFYRLRDPAAFMQAPYELLADGLAEKGALASDVIEVKELVVTPGQEVVRQEMLAGDATYLGVVALFRKPHPDRWRLVFSGSDPVNANGVVLGAHACAMTVSRGVPFNAQLVNAGSLGGVSCK</sequence>
<evidence type="ECO:0000313" key="3">
    <source>
        <dbReference type="Proteomes" id="UP000778523"/>
    </source>
</evidence>
<evidence type="ECO:0000313" key="2">
    <source>
        <dbReference type="EMBL" id="NSL57079.1"/>
    </source>
</evidence>
<comment type="caution">
    <text evidence="2">The sequence shown here is derived from an EMBL/GenBank/DDBJ whole genome shotgun (WGS) entry which is preliminary data.</text>
</comment>
<dbReference type="RefSeq" id="WP_170023339.1">
    <property type="nucleotide sequence ID" value="NZ_JABCSC020000007.1"/>
</dbReference>
<dbReference type="Gene3D" id="2.60.40.4150">
    <property type="entry name" value="Type VI secretion system, lipoprotein SciN"/>
    <property type="match status" value="1"/>
</dbReference>
<feature type="signal peptide" evidence="1">
    <location>
        <begin position="1"/>
        <end position="26"/>
    </location>
</feature>
<organism evidence="2 3">
    <name type="scientific">Uliginosibacterium aquaticum</name>
    <dbReference type="NCBI Taxonomy" id="2731212"/>
    <lineage>
        <taxon>Bacteria</taxon>
        <taxon>Pseudomonadati</taxon>
        <taxon>Pseudomonadota</taxon>
        <taxon>Betaproteobacteria</taxon>
        <taxon>Rhodocyclales</taxon>
        <taxon>Zoogloeaceae</taxon>
        <taxon>Uliginosibacterium</taxon>
    </lineage>
</organism>